<accession>A0ABS9ZSC6</accession>
<protein>
    <submittedName>
        <fullName evidence="3">Sugar transferase</fullName>
    </submittedName>
</protein>
<organism evidence="3 4">
    <name type="scientific">Pedobacter montanisoli</name>
    <dbReference type="NCBI Taxonomy" id="2923277"/>
    <lineage>
        <taxon>Bacteria</taxon>
        <taxon>Pseudomonadati</taxon>
        <taxon>Bacteroidota</taxon>
        <taxon>Sphingobacteriia</taxon>
        <taxon>Sphingobacteriales</taxon>
        <taxon>Sphingobacteriaceae</taxon>
        <taxon>Pedobacter</taxon>
    </lineage>
</organism>
<dbReference type="PANTHER" id="PTHR30576">
    <property type="entry name" value="COLANIC BIOSYNTHESIS UDP-GLUCOSE LIPID CARRIER TRANSFERASE"/>
    <property type="match status" value="1"/>
</dbReference>
<reference evidence="3" key="1">
    <citation type="submission" date="2022-03" db="EMBL/GenBank/DDBJ databases">
        <authorList>
            <person name="Woo C.Y."/>
        </authorList>
    </citation>
    <scope>NUCLEOTIDE SEQUENCE</scope>
    <source>
        <strain evidence="3">CYS-01</strain>
    </source>
</reference>
<proteinExistence type="inferred from homology"/>
<dbReference type="EMBL" id="JALGBH010000001">
    <property type="protein sequence ID" value="MCJ0741495.1"/>
    <property type="molecule type" value="Genomic_DNA"/>
</dbReference>
<dbReference type="PANTHER" id="PTHR30576:SF0">
    <property type="entry name" value="UNDECAPRENYL-PHOSPHATE N-ACETYLGALACTOSAMINYL 1-PHOSPHATE TRANSFERASE-RELATED"/>
    <property type="match status" value="1"/>
</dbReference>
<evidence type="ECO:0000313" key="3">
    <source>
        <dbReference type="EMBL" id="MCJ0741495.1"/>
    </source>
</evidence>
<dbReference type="GO" id="GO:0016740">
    <property type="term" value="F:transferase activity"/>
    <property type="evidence" value="ECO:0007669"/>
    <property type="project" value="UniProtKB-KW"/>
</dbReference>
<keyword evidence="3" id="KW-0808">Transferase</keyword>
<dbReference type="Proteomes" id="UP001165460">
    <property type="component" value="Unassembled WGS sequence"/>
</dbReference>
<gene>
    <name evidence="3" type="ORF">MMF97_02150</name>
</gene>
<evidence type="ECO:0000259" key="2">
    <source>
        <dbReference type="Pfam" id="PF02397"/>
    </source>
</evidence>
<name>A0ABS9ZSC6_9SPHI</name>
<evidence type="ECO:0000256" key="1">
    <source>
        <dbReference type="ARBA" id="ARBA00006464"/>
    </source>
</evidence>
<comment type="caution">
    <text evidence="3">The sequence shown here is derived from an EMBL/GenBank/DDBJ whole genome shotgun (WGS) entry which is preliminary data.</text>
</comment>
<comment type="similarity">
    <text evidence="1">Belongs to the bacterial sugar transferase family.</text>
</comment>
<feature type="domain" description="Bacterial sugar transferase" evidence="2">
    <location>
        <begin position="2"/>
        <end position="183"/>
    </location>
</feature>
<keyword evidence="4" id="KW-1185">Reference proteome</keyword>
<dbReference type="Pfam" id="PF02397">
    <property type="entry name" value="Bac_transf"/>
    <property type="match status" value="1"/>
</dbReference>
<dbReference type="InterPro" id="IPR003362">
    <property type="entry name" value="Bact_transf"/>
</dbReference>
<evidence type="ECO:0000313" key="4">
    <source>
        <dbReference type="Proteomes" id="UP001165460"/>
    </source>
</evidence>
<sequence>MPILIIVAVLIKIDSKGPVFFRQVRVGKNRINFKIYKFRSMFTDTKRFAGDMSSVNKELSKEELMKLRGSFVTKNNADSRITKVGKFIRKTSIDELPQLLNVLLGDMSLVGPRPDTPIQEIDYTSEQWVKRSLVKPGITGLAQISGRSNLSLEETIRLDLEYVDKYSLKLYLKIIFKTFSQVILAKGTN</sequence>